<dbReference type="Proteomes" id="UP000016496">
    <property type="component" value="Unassembled WGS sequence"/>
</dbReference>
<dbReference type="HOGENOM" id="CLU_3114723_0_0_10"/>
<evidence type="ECO:0000313" key="1">
    <source>
        <dbReference type="EMBL" id="ERI86186.1"/>
    </source>
</evidence>
<gene>
    <name evidence="1" type="ORF">HMPREF1981_01006</name>
</gene>
<proteinExistence type="predicted"/>
<dbReference type="AlphaFoldDB" id="U2E1Q2"/>
<name>U2E1Q2_9BACE</name>
<sequence>MLFVFLKCDSFSGCLRQKYDSPLNYSQPWRVIYFFFARKGMNFKYKWFSL</sequence>
<organism evidence="1 2">
    <name type="scientific">Bacteroides pyogenes F0041</name>
    <dbReference type="NCBI Taxonomy" id="1321819"/>
    <lineage>
        <taxon>Bacteria</taxon>
        <taxon>Pseudomonadati</taxon>
        <taxon>Bacteroidota</taxon>
        <taxon>Bacteroidia</taxon>
        <taxon>Bacteroidales</taxon>
        <taxon>Bacteroidaceae</taxon>
        <taxon>Bacteroides</taxon>
    </lineage>
</organism>
<accession>U2E1Q2</accession>
<comment type="caution">
    <text evidence="1">The sequence shown here is derived from an EMBL/GenBank/DDBJ whole genome shotgun (WGS) entry which is preliminary data.</text>
</comment>
<reference evidence="1 2" key="1">
    <citation type="submission" date="2013-08" db="EMBL/GenBank/DDBJ databases">
        <authorList>
            <person name="Weinstock G."/>
            <person name="Sodergren E."/>
            <person name="Wylie T."/>
            <person name="Fulton L."/>
            <person name="Fulton R."/>
            <person name="Fronick C."/>
            <person name="O'Laughlin M."/>
            <person name="Godfrey J."/>
            <person name="Miner T."/>
            <person name="Herter B."/>
            <person name="Appelbaum E."/>
            <person name="Cordes M."/>
            <person name="Lek S."/>
            <person name="Wollam A."/>
            <person name="Pepin K.H."/>
            <person name="Palsikar V.B."/>
            <person name="Mitreva M."/>
            <person name="Wilson R.K."/>
        </authorList>
    </citation>
    <scope>NUCLEOTIDE SEQUENCE [LARGE SCALE GENOMIC DNA]</scope>
    <source>
        <strain evidence="1 2">F0041</strain>
    </source>
</reference>
<protein>
    <submittedName>
        <fullName evidence="1">Uncharacterized protein</fullName>
    </submittedName>
</protein>
<dbReference type="EMBL" id="AWSV01000057">
    <property type="protein sequence ID" value="ERI86186.1"/>
    <property type="molecule type" value="Genomic_DNA"/>
</dbReference>
<evidence type="ECO:0000313" key="2">
    <source>
        <dbReference type="Proteomes" id="UP000016496"/>
    </source>
</evidence>